<dbReference type="CDD" id="cd00180">
    <property type="entry name" value="PKc"/>
    <property type="match status" value="1"/>
</dbReference>
<protein>
    <submittedName>
        <fullName evidence="5">Serine/threonine protein kinase</fullName>
    </submittedName>
</protein>
<feature type="repeat" description="ANK" evidence="3">
    <location>
        <begin position="608"/>
        <end position="630"/>
    </location>
</feature>
<dbReference type="GO" id="GO:0005524">
    <property type="term" value="F:ATP binding"/>
    <property type="evidence" value="ECO:0007669"/>
    <property type="project" value="InterPro"/>
</dbReference>
<dbReference type="InterPro" id="IPR000719">
    <property type="entry name" value="Prot_kinase_dom"/>
</dbReference>
<dbReference type="InterPro" id="IPR002110">
    <property type="entry name" value="Ankyrin_rpt"/>
</dbReference>
<keyword evidence="1" id="KW-0677">Repeat</keyword>
<keyword evidence="2 3" id="KW-0040">ANK repeat</keyword>
<dbReference type="InterPro" id="IPR011009">
    <property type="entry name" value="Kinase-like_dom_sf"/>
</dbReference>
<proteinExistence type="predicted"/>
<reference evidence="5 6" key="1">
    <citation type="submission" date="2017-10" db="EMBL/GenBank/DDBJ databases">
        <title>Comparative genomics in systemic dimorphic fungi from Ajellomycetaceae.</title>
        <authorList>
            <person name="Munoz J.F."/>
            <person name="Mcewen J.G."/>
            <person name="Clay O.K."/>
            <person name="Cuomo C.A."/>
        </authorList>
    </citation>
    <scope>NUCLEOTIDE SEQUENCE [LARGE SCALE GENOMIC DNA]</scope>
    <source>
        <strain evidence="5 6">UAMH7299</strain>
    </source>
</reference>
<keyword evidence="5" id="KW-0723">Serine/threonine-protein kinase</keyword>
<sequence length="1357" mass="151693">MAPQDDNPYLLDEASNDLLNDALNVLGGDEPTSDFLDLDLGDGVDDGSYDLLSDVWDALRSDDESTPDDSWNTTLVDPLEEKVTSIRNGEHQYMSTLAHFTSILARTGIHGPRHLQQFNLKMRATKIGNGAQFTVFRDQVDFTGTEGLVIKRVNVPLTRDDGIRFASGDDYRLQLRTLELEVRALCNPALRSHRNMVQLVAWGYDYPLPDTPVPVLFMECALTTLTDFLKDKNKELWGETSLDTKHQLALDVAAGIEALHSLRIVHGDIKPDNVLVFKDSRSDKAPFCGKISDFGVCVDMEIPGSELTADDYRGTPGWIDPEIPNFSRWTEGAFKPDIMFRYDSYSLGLVILSIFIKQGEPVDLDMEGESPIDVAIYLLREEQSIPFQFRMQITKALRGLLAEDPWLRSLPSPDILKVDSPAYASWLSVSETSSGGQRYVGTTDQIYNKGANFWRRLDTSVMQELVEQYQTSKDTFASDVLFGLAQSITRRDSYAGLVPEYVTESSRGGFTPARAVYAQMMHAHGRKSEFNSKVLDKWTLKAVSEGYLFSKPTSTISHEDFEAAKQEFRDAGGFATDPFLRKQSVVVIARDAQKAVAWSAENKVVDRKGNTILHAAATLGALEVVKRLIKDAKIPTDVQNDELETPLYKACQAGHVQVIDYLLDNGAKASISTKKEKLTALHWLFTLPEDCIHRIATRFVREAGALVDAQMVPMVAENSGGSPQRIQIPHFPFELPLGTPLHWAAFTRNKLAMNALLDLGADVNATHHGADIGSSPLFLAAWCGEVDVVEHLLSKGADAKGVDPKGRNILHYMGYVVPDYHGSLDYSWHYWIRHGNWDEHLQETIKLASLLVGAGAEIDAESRVPRGMTPIIIASEDWDGGVTCALATVGADVEVGSGDSVLHRWAYIRTSRLSYPESFLAVFKSVSKRMKDISAQARFDENTPLHVIALSKHPEDEVEGACDIMFAHSPPPAIDARNRQGWTALFGALYTESDPARRAMYMIRKGANIVTHANDGKDIFFPITYNIIFSDQQSHDLIVKLLSHLVQTEPGLTDIKQAYHKYFLPAPGAIQTLAEAANAGRVQTVKLLLDLGLERDINNFVDTRPLYTVLDGALHKIEARRENHLISLAPYTSGAARKRALAAGNVHGKTAEAPDRAAEAYFGAPEVLRMLRSRGAKRVYELRDLPPNPDFLELNQPDVWDATELYWLGYTAETQLNKEQWDTLYQLSRQPKNWREEAVRRLRELYEDDIWRPDLSLLKRAVKAQTLEHAGESAQAKQGSKVVEFTDRELHSQILMMLAKVGQREPNNDEKVVWIEVRETTRYGPNGLHRTTPGYKLEVELLDARALGKTRKTRVEE</sequence>
<evidence type="ECO:0000259" key="4">
    <source>
        <dbReference type="PROSITE" id="PS50011"/>
    </source>
</evidence>
<feature type="repeat" description="ANK" evidence="3">
    <location>
        <begin position="642"/>
        <end position="674"/>
    </location>
</feature>
<dbReference type="Proteomes" id="UP000224634">
    <property type="component" value="Unassembled WGS sequence"/>
</dbReference>
<dbReference type="Pfam" id="PF12796">
    <property type="entry name" value="Ank_2"/>
    <property type="match status" value="2"/>
</dbReference>
<dbReference type="Gene3D" id="1.10.510.10">
    <property type="entry name" value="Transferase(Phosphotransferase) domain 1"/>
    <property type="match status" value="1"/>
</dbReference>
<name>A0A2B7YGX6_POLH7</name>
<dbReference type="SUPFAM" id="SSF56112">
    <property type="entry name" value="Protein kinase-like (PK-like)"/>
    <property type="match status" value="1"/>
</dbReference>
<keyword evidence="5" id="KW-0418">Kinase</keyword>
<feature type="repeat" description="ANK" evidence="3">
    <location>
        <begin position="739"/>
        <end position="768"/>
    </location>
</feature>
<dbReference type="PROSITE" id="PS00108">
    <property type="entry name" value="PROTEIN_KINASE_ST"/>
    <property type="match status" value="1"/>
</dbReference>
<dbReference type="Gene3D" id="1.25.40.20">
    <property type="entry name" value="Ankyrin repeat-containing domain"/>
    <property type="match status" value="3"/>
</dbReference>
<dbReference type="GO" id="GO:0004674">
    <property type="term" value="F:protein serine/threonine kinase activity"/>
    <property type="evidence" value="ECO:0007669"/>
    <property type="project" value="UniProtKB-KW"/>
</dbReference>
<evidence type="ECO:0000256" key="1">
    <source>
        <dbReference type="ARBA" id="ARBA00022737"/>
    </source>
</evidence>
<comment type="caution">
    <text evidence="5">The sequence shown here is derived from an EMBL/GenBank/DDBJ whole genome shotgun (WGS) entry which is preliminary data.</text>
</comment>
<dbReference type="InterPro" id="IPR008271">
    <property type="entry name" value="Ser/Thr_kinase_AS"/>
</dbReference>
<dbReference type="SMART" id="SM00220">
    <property type="entry name" value="S_TKc"/>
    <property type="match status" value="1"/>
</dbReference>
<keyword evidence="6" id="KW-1185">Reference proteome</keyword>
<feature type="repeat" description="ANK" evidence="3">
    <location>
        <begin position="772"/>
        <end position="804"/>
    </location>
</feature>
<dbReference type="STRING" id="1447883.A0A2B7YGX6"/>
<dbReference type="Pfam" id="PF00069">
    <property type="entry name" value="Pkinase"/>
    <property type="match status" value="1"/>
</dbReference>
<feature type="domain" description="Protein kinase" evidence="4">
    <location>
        <begin position="121"/>
        <end position="423"/>
    </location>
</feature>
<dbReference type="PANTHER" id="PTHR24126">
    <property type="entry name" value="ANKYRIN REPEAT, PH AND SEC7 DOMAIN CONTAINING PROTEIN SECG-RELATED"/>
    <property type="match status" value="1"/>
</dbReference>
<evidence type="ECO:0000313" key="5">
    <source>
        <dbReference type="EMBL" id="PGH20329.1"/>
    </source>
</evidence>
<organism evidence="5 6">
    <name type="scientific">Polytolypa hystricis (strain UAMH7299)</name>
    <dbReference type="NCBI Taxonomy" id="1447883"/>
    <lineage>
        <taxon>Eukaryota</taxon>
        <taxon>Fungi</taxon>
        <taxon>Dikarya</taxon>
        <taxon>Ascomycota</taxon>
        <taxon>Pezizomycotina</taxon>
        <taxon>Eurotiomycetes</taxon>
        <taxon>Eurotiomycetidae</taxon>
        <taxon>Onygenales</taxon>
        <taxon>Onygenales incertae sedis</taxon>
        <taxon>Polytolypa</taxon>
    </lineage>
</organism>
<gene>
    <name evidence="5" type="ORF">AJ80_03596</name>
</gene>
<dbReference type="PROSITE" id="PS50297">
    <property type="entry name" value="ANK_REP_REGION"/>
    <property type="match status" value="4"/>
</dbReference>
<evidence type="ECO:0000256" key="3">
    <source>
        <dbReference type="PROSITE-ProRule" id="PRU00023"/>
    </source>
</evidence>
<dbReference type="InterPro" id="IPR036770">
    <property type="entry name" value="Ankyrin_rpt-contain_sf"/>
</dbReference>
<dbReference type="OrthoDB" id="626167at2759"/>
<dbReference type="PROSITE" id="PS50088">
    <property type="entry name" value="ANK_REPEAT"/>
    <property type="match status" value="4"/>
</dbReference>
<keyword evidence="5" id="KW-0808">Transferase</keyword>
<evidence type="ECO:0000313" key="6">
    <source>
        <dbReference type="Proteomes" id="UP000224634"/>
    </source>
</evidence>
<dbReference type="SUPFAM" id="SSF48403">
    <property type="entry name" value="Ankyrin repeat"/>
    <property type="match status" value="1"/>
</dbReference>
<dbReference type="SMART" id="SM00248">
    <property type="entry name" value="ANK"/>
    <property type="match status" value="8"/>
</dbReference>
<accession>A0A2B7YGX6</accession>
<dbReference type="EMBL" id="PDNA01000041">
    <property type="protein sequence ID" value="PGH20329.1"/>
    <property type="molecule type" value="Genomic_DNA"/>
</dbReference>
<evidence type="ECO:0000256" key="2">
    <source>
        <dbReference type="ARBA" id="ARBA00023043"/>
    </source>
</evidence>
<dbReference type="PANTHER" id="PTHR24126:SF14">
    <property type="entry name" value="ANK_REP_REGION DOMAIN-CONTAINING PROTEIN"/>
    <property type="match status" value="1"/>
</dbReference>
<dbReference type="PROSITE" id="PS50011">
    <property type="entry name" value="PROTEIN_KINASE_DOM"/>
    <property type="match status" value="1"/>
</dbReference>